<comment type="caution">
    <text evidence="2">The sequence shown here is derived from an EMBL/GenBank/DDBJ whole genome shotgun (WGS) entry which is preliminary data.</text>
</comment>
<keyword evidence="3" id="KW-1185">Reference proteome</keyword>
<dbReference type="SUPFAM" id="SSF53850">
    <property type="entry name" value="Periplasmic binding protein-like II"/>
    <property type="match status" value="1"/>
</dbReference>
<dbReference type="InterPro" id="IPR050490">
    <property type="entry name" value="Bact_solute-bd_prot1"/>
</dbReference>
<keyword evidence="2" id="KW-0813">Transport</keyword>
<protein>
    <submittedName>
        <fullName evidence="2">Multiple sugar transport system substrate-binding protein</fullName>
    </submittedName>
</protein>
<keyword evidence="1" id="KW-0732">Signal</keyword>
<sequence length="443" mass="46747">MFIKKALAAGSVALALVATGCAGGTSIGDNPNEGADGTGEVAGNIRVAWWGSGPRNEVTNAVIDLFTSAHPGTTVEGESADFQAYIERLNVQASSGNLPCATQLQGRQLNDYTTKNVLLDLQPMVDAGTIDVSQIPPEVLDTGRGLDGKLYMIPYGAAYDAMTVNRTLAEQAGVGLPPDGYDWEAFAEWAGRAQPGLPEGVPAVNLGGGLPNNFIAYVAGRGESLFADRQLGFSEDLLVEYWDMWERIRTAGLTPTPEVNAEEPDQTEQRFVAQGKVLADNLPGNALTPAQKTLDGTQPGQQLVTLPLPSGPAGSGNVLFTSGFAIPTTCDNIPAAAAFVDFFVNDDAGAKAFLSANGAVTNSRHLQQQLDDPALPALKRAELDLYQRIVAQEPVSVVYPPGYQASFENAFVRAYESIVFAGTPPREAAQAFITEVNTVLATT</sequence>
<dbReference type="EMBL" id="VFPA01000001">
    <property type="protein sequence ID" value="TQM13819.1"/>
    <property type="molecule type" value="Genomic_DNA"/>
</dbReference>
<dbReference type="Proteomes" id="UP000315677">
    <property type="component" value="Unassembled WGS sequence"/>
</dbReference>
<reference evidence="2 3" key="1">
    <citation type="submission" date="2019-06" db="EMBL/GenBank/DDBJ databases">
        <title>Sequencing the genomes of 1000 actinobacteria strains.</title>
        <authorList>
            <person name="Klenk H.-P."/>
        </authorList>
    </citation>
    <scope>NUCLEOTIDE SEQUENCE [LARGE SCALE GENOMIC DNA]</scope>
    <source>
        <strain evidence="2 3">DSM 45301</strain>
    </source>
</reference>
<dbReference type="PANTHER" id="PTHR43649">
    <property type="entry name" value="ARABINOSE-BINDING PROTEIN-RELATED"/>
    <property type="match status" value="1"/>
</dbReference>
<proteinExistence type="predicted"/>
<evidence type="ECO:0000256" key="1">
    <source>
        <dbReference type="SAM" id="SignalP"/>
    </source>
</evidence>
<dbReference type="InterPro" id="IPR006059">
    <property type="entry name" value="SBP"/>
</dbReference>
<organism evidence="2 3">
    <name type="scientific">Pseudonocardia kunmingensis</name>
    <dbReference type="NCBI Taxonomy" id="630975"/>
    <lineage>
        <taxon>Bacteria</taxon>
        <taxon>Bacillati</taxon>
        <taxon>Actinomycetota</taxon>
        <taxon>Actinomycetes</taxon>
        <taxon>Pseudonocardiales</taxon>
        <taxon>Pseudonocardiaceae</taxon>
        <taxon>Pseudonocardia</taxon>
    </lineage>
</organism>
<dbReference type="PANTHER" id="PTHR43649:SF11">
    <property type="entry name" value="ABC TRANSPORTER SUBSTRATE-BINDING PROTEIN YESO-RELATED"/>
    <property type="match status" value="1"/>
</dbReference>
<feature type="chain" id="PRO_5038597236" evidence="1">
    <location>
        <begin position="23"/>
        <end position="443"/>
    </location>
</feature>
<gene>
    <name evidence="2" type="ORF">FB558_0572</name>
</gene>
<feature type="signal peptide" evidence="1">
    <location>
        <begin position="1"/>
        <end position="22"/>
    </location>
</feature>
<dbReference type="OrthoDB" id="7918484at2"/>
<name>A0A543DX42_9PSEU</name>
<dbReference type="RefSeq" id="WP_142047808.1">
    <property type="nucleotide sequence ID" value="NZ_VFPA01000001.1"/>
</dbReference>
<dbReference type="PROSITE" id="PS51257">
    <property type="entry name" value="PROKAR_LIPOPROTEIN"/>
    <property type="match status" value="1"/>
</dbReference>
<accession>A0A543DX42</accession>
<dbReference type="Gene3D" id="3.40.190.10">
    <property type="entry name" value="Periplasmic binding protein-like II"/>
    <property type="match status" value="2"/>
</dbReference>
<evidence type="ECO:0000313" key="3">
    <source>
        <dbReference type="Proteomes" id="UP000315677"/>
    </source>
</evidence>
<dbReference type="AlphaFoldDB" id="A0A543DX42"/>
<dbReference type="Pfam" id="PF13416">
    <property type="entry name" value="SBP_bac_8"/>
    <property type="match status" value="1"/>
</dbReference>
<keyword evidence="2" id="KW-0762">Sugar transport</keyword>
<evidence type="ECO:0000313" key="2">
    <source>
        <dbReference type="EMBL" id="TQM13819.1"/>
    </source>
</evidence>